<evidence type="ECO:0000259" key="2">
    <source>
        <dbReference type="Pfam" id="PF01557"/>
    </source>
</evidence>
<dbReference type="EMBL" id="CP022295">
    <property type="protein sequence ID" value="QSR24154.1"/>
    <property type="molecule type" value="Genomic_DNA"/>
</dbReference>
<evidence type="ECO:0000313" key="4">
    <source>
        <dbReference type="Proteomes" id="UP000662818"/>
    </source>
</evidence>
<accession>A0ABX7PDX3</accession>
<protein>
    <submittedName>
        <fullName evidence="3">2-keto-4-pentenoate hydratase</fullName>
    </submittedName>
</protein>
<keyword evidence="4" id="KW-1185">Reference proteome</keyword>
<dbReference type="PANTHER" id="PTHR30143:SF0">
    <property type="entry name" value="2-KETO-4-PENTENOATE HYDRATASE"/>
    <property type="match status" value="1"/>
</dbReference>
<evidence type="ECO:0000313" key="3">
    <source>
        <dbReference type="EMBL" id="QSR24154.1"/>
    </source>
</evidence>
<proteinExistence type="predicted"/>
<dbReference type="Gene3D" id="3.90.850.10">
    <property type="entry name" value="Fumarylacetoacetase-like, C-terminal domain"/>
    <property type="match status" value="1"/>
</dbReference>
<dbReference type="PANTHER" id="PTHR30143">
    <property type="entry name" value="ACID HYDRATASE"/>
    <property type="match status" value="1"/>
</dbReference>
<dbReference type="InterPro" id="IPR050772">
    <property type="entry name" value="Hydratase-Decarb/MhpD_sf"/>
</dbReference>
<sequence>MTQTPIPGDTAVSAAVSRLAQAADKGVPCPPVRDLIGRDDVGTAYAVQQRLTTRRTATGSRVVGRKIGLTSPAVQQQLGVDRPDFGVLFDDMVYRTGETIPADHVMQPRIEAEVAFVLGADLVDGPLDAAQVRQATSYVTPALEVCGSRIANWDISFADTVADNASAGAFVLGPRRLGLTQVNPVEVEMSMTIDGQEVSTGNGAACLGDPVEAVVWLARTAVEFGEPLRSGDVVLSGALGPMRPVVTGNVITATLTGLGAVTVTIGEGADA</sequence>
<dbReference type="InterPro" id="IPR036663">
    <property type="entry name" value="Fumarylacetoacetase_C_sf"/>
</dbReference>
<dbReference type="SUPFAM" id="SSF56529">
    <property type="entry name" value="FAH"/>
    <property type="match status" value="1"/>
</dbReference>
<dbReference type="InterPro" id="IPR011234">
    <property type="entry name" value="Fumarylacetoacetase-like_C"/>
</dbReference>
<dbReference type="Pfam" id="PF01557">
    <property type="entry name" value="FAA_hydrolase"/>
    <property type="match status" value="1"/>
</dbReference>
<gene>
    <name evidence="3" type="ORF">CFH99_00765</name>
</gene>
<keyword evidence="1" id="KW-0456">Lyase</keyword>
<dbReference type="RefSeq" id="WP_207007998.1">
    <property type="nucleotide sequence ID" value="NZ_CP022295.1"/>
</dbReference>
<feature type="domain" description="Fumarylacetoacetase-like C-terminal" evidence="2">
    <location>
        <begin position="82"/>
        <end position="265"/>
    </location>
</feature>
<organism evidence="3 4">
    <name type="scientific">Nocardioides aromaticivorans</name>
    <dbReference type="NCBI Taxonomy" id="200618"/>
    <lineage>
        <taxon>Bacteria</taxon>
        <taxon>Bacillati</taxon>
        <taxon>Actinomycetota</taxon>
        <taxon>Actinomycetes</taxon>
        <taxon>Propionibacteriales</taxon>
        <taxon>Nocardioidaceae</taxon>
        <taxon>Nocardioides</taxon>
    </lineage>
</organism>
<reference evidence="3 4" key="1">
    <citation type="submission" date="2017-06" db="EMBL/GenBank/DDBJ databases">
        <title>Complete Genome Sequence of the Soil Carbazole-Degrading Bacterium Nocardioides aromaticivorans IC177.</title>
        <authorList>
            <person name="Vejarano F."/>
            <person name="Suzuki-Minakuchi C."/>
            <person name="Ohtsubo Y."/>
            <person name="Tsuda M."/>
            <person name="Okada K."/>
            <person name="Nojiri H."/>
        </authorList>
    </citation>
    <scope>NUCLEOTIDE SEQUENCE [LARGE SCALE GENOMIC DNA]</scope>
    <source>
        <strain evidence="3 4">IC177</strain>
    </source>
</reference>
<dbReference type="Proteomes" id="UP000662818">
    <property type="component" value="Chromosome"/>
</dbReference>
<name>A0ABX7PDX3_9ACTN</name>
<evidence type="ECO:0000256" key="1">
    <source>
        <dbReference type="ARBA" id="ARBA00023239"/>
    </source>
</evidence>